<protein>
    <submittedName>
        <fullName evidence="1">YbjN domain-containing protein</fullName>
    </submittedName>
</protein>
<dbReference type="CDD" id="cd17033">
    <property type="entry name" value="DR1245-like"/>
    <property type="match status" value="1"/>
</dbReference>
<dbReference type="Proteomes" id="UP001596056">
    <property type="component" value="Unassembled WGS sequence"/>
</dbReference>
<gene>
    <name evidence="1" type="ORF">ACFPOC_11060</name>
</gene>
<reference evidence="2" key="1">
    <citation type="journal article" date="2019" name="Int. J. Syst. Evol. Microbiol.">
        <title>The Global Catalogue of Microorganisms (GCM) 10K type strain sequencing project: providing services to taxonomists for standard genome sequencing and annotation.</title>
        <authorList>
            <consortium name="The Broad Institute Genomics Platform"/>
            <consortium name="The Broad Institute Genome Sequencing Center for Infectious Disease"/>
            <person name="Wu L."/>
            <person name="Ma J."/>
        </authorList>
    </citation>
    <scope>NUCLEOTIDE SEQUENCE [LARGE SCALE GENOMIC DNA]</scope>
    <source>
        <strain evidence="2">KACC 11588</strain>
    </source>
</reference>
<dbReference type="InterPro" id="IPR019660">
    <property type="entry name" value="Put_sensory_transdc_reg_YbjN"/>
</dbReference>
<proteinExistence type="predicted"/>
<name>A0ABW0SDB8_9RHOB</name>
<evidence type="ECO:0000313" key="1">
    <source>
        <dbReference type="EMBL" id="MFC5566949.1"/>
    </source>
</evidence>
<organism evidence="1 2">
    <name type="scientific">Rubellimicrobium aerolatum</name>
    <dbReference type="NCBI Taxonomy" id="490979"/>
    <lineage>
        <taxon>Bacteria</taxon>
        <taxon>Pseudomonadati</taxon>
        <taxon>Pseudomonadota</taxon>
        <taxon>Alphaproteobacteria</taxon>
        <taxon>Rhodobacterales</taxon>
        <taxon>Roseobacteraceae</taxon>
        <taxon>Rubellimicrobium</taxon>
    </lineage>
</organism>
<dbReference type="Pfam" id="PF10722">
    <property type="entry name" value="YbjN"/>
    <property type="match status" value="1"/>
</dbReference>
<dbReference type="EMBL" id="JBHSNA010000009">
    <property type="protein sequence ID" value="MFC5566949.1"/>
    <property type="molecule type" value="Genomic_DNA"/>
</dbReference>
<accession>A0ABW0SDB8</accession>
<keyword evidence="2" id="KW-1185">Reference proteome</keyword>
<comment type="caution">
    <text evidence="1">The sequence shown here is derived from an EMBL/GenBank/DDBJ whole genome shotgun (WGS) entry which is preliminary data.</text>
</comment>
<dbReference type="RefSeq" id="WP_209839557.1">
    <property type="nucleotide sequence ID" value="NZ_JAGGJP010000005.1"/>
</dbReference>
<sequence>MTNSETYLDEGEIHPIDVVETIAAHYEWDFDRVAENQIAMTLEGQWRSYALTLAWSPSDETLRLLCTYELDPPEDRLPALFDLLNRMNDLCWAGAFTWWAEEKVMVFRYGLVLAGDQIASPEQIDTMIHAALMSAERFYPAVQIALWGGRAPKDAMEIAIAEAYGRA</sequence>
<evidence type="ECO:0000313" key="2">
    <source>
        <dbReference type="Proteomes" id="UP001596056"/>
    </source>
</evidence>